<reference evidence="1 2" key="1">
    <citation type="submission" date="2024-09" db="EMBL/GenBank/DDBJ databases">
        <authorList>
            <person name="Sun Q."/>
            <person name="Mori K."/>
        </authorList>
    </citation>
    <scope>NUCLEOTIDE SEQUENCE [LARGE SCALE GENOMIC DNA]</scope>
    <source>
        <strain evidence="1 2">JCM 11201</strain>
    </source>
</reference>
<gene>
    <name evidence="1" type="ORF">ACFFMS_23615</name>
</gene>
<accession>A0ABV5WM05</accession>
<dbReference type="RefSeq" id="WP_379951443.1">
    <property type="nucleotide sequence ID" value="NZ_JBHMAF010000189.1"/>
</dbReference>
<proteinExistence type="predicted"/>
<comment type="caution">
    <text evidence="1">The sequence shown here is derived from an EMBL/GenBank/DDBJ whole genome shotgun (WGS) entry which is preliminary data.</text>
</comment>
<dbReference type="EMBL" id="JBHMAF010000189">
    <property type="protein sequence ID" value="MFB9761243.1"/>
    <property type="molecule type" value="Genomic_DNA"/>
</dbReference>
<organism evidence="1 2">
    <name type="scientific">Ectobacillus funiculus</name>
    <dbReference type="NCBI Taxonomy" id="137993"/>
    <lineage>
        <taxon>Bacteria</taxon>
        <taxon>Bacillati</taxon>
        <taxon>Bacillota</taxon>
        <taxon>Bacilli</taxon>
        <taxon>Bacillales</taxon>
        <taxon>Bacillaceae</taxon>
        <taxon>Ectobacillus</taxon>
    </lineage>
</organism>
<evidence type="ECO:0000313" key="1">
    <source>
        <dbReference type="EMBL" id="MFB9761243.1"/>
    </source>
</evidence>
<evidence type="ECO:0000313" key="2">
    <source>
        <dbReference type="Proteomes" id="UP001589609"/>
    </source>
</evidence>
<protein>
    <submittedName>
        <fullName evidence="1">Uncharacterized protein</fullName>
    </submittedName>
</protein>
<name>A0ABV5WM05_9BACI</name>
<keyword evidence="2" id="KW-1185">Reference proteome</keyword>
<dbReference type="Proteomes" id="UP001589609">
    <property type="component" value="Unassembled WGS sequence"/>
</dbReference>
<sequence>MNIIGEVFKKRLYQDWENGTINFIFFMNVYEGVMIKGDRVSTIPMLIADEIIDYKIGDKIKIEGIIEFRRIITPSGKLSFSPLPIIIPYSHYQLSYQ</sequence>